<dbReference type="AlphaFoldDB" id="A0AAV4NB28"/>
<sequence>MRSLRGLSPWVVRNRHSSCQLSDVAIRKQGKLQGSEENLQVKLAFKRCSGKAGNLKERPIRERTKKKEFGGCIPQGCLRYTSVQVERSGGSSQLKIAFEKYGKKPDTLHITKTPPLLGNNGIVFTPVEKANVFADHLEHSFQESVVPYDNYDIEMVEDSIAYFFIILPLFLYLHSQAERCQICHLQIKHTKIKWA</sequence>
<proteinExistence type="predicted"/>
<organism evidence="1 2">
    <name type="scientific">Caerostris extrusa</name>
    <name type="common">Bark spider</name>
    <name type="synonym">Caerostris bankana</name>
    <dbReference type="NCBI Taxonomy" id="172846"/>
    <lineage>
        <taxon>Eukaryota</taxon>
        <taxon>Metazoa</taxon>
        <taxon>Ecdysozoa</taxon>
        <taxon>Arthropoda</taxon>
        <taxon>Chelicerata</taxon>
        <taxon>Arachnida</taxon>
        <taxon>Araneae</taxon>
        <taxon>Araneomorphae</taxon>
        <taxon>Entelegynae</taxon>
        <taxon>Araneoidea</taxon>
        <taxon>Araneidae</taxon>
        <taxon>Caerostris</taxon>
    </lineage>
</organism>
<evidence type="ECO:0000313" key="1">
    <source>
        <dbReference type="EMBL" id="GIX81698.1"/>
    </source>
</evidence>
<reference evidence="1 2" key="1">
    <citation type="submission" date="2021-06" db="EMBL/GenBank/DDBJ databases">
        <title>Caerostris extrusa draft genome.</title>
        <authorList>
            <person name="Kono N."/>
            <person name="Arakawa K."/>
        </authorList>
    </citation>
    <scope>NUCLEOTIDE SEQUENCE [LARGE SCALE GENOMIC DNA]</scope>
</reference>
<evidence type="ECO:0000313" key="2">
    <source>
        <dbReference type="Proteomes" id="UP001054945"/>
    </source>
</evidence>
<accession>A0AAV4NB28</accession>
<name>A0AAV4NB28_CAEEX</name>
<dbReference type="Proteomes" id="UP001054945">
    <property type="component" value="Unassembled WGS sequence"/>
</dbReference>
<comment type="caution">
    <text evidence="1">The sequence shown here is derived from an EMBL/GenBank/DDBJ whole genome shotgun (WGS) entry which is preliminary data.</text>
</comment>
<protein>
    <submittedName>
        <fullName evidence="1">Uncharacterized protein</fullName>
    </submittedName>
</protein>
<dbReference type="EMBL" id="BPLR01020702">
    <property type="protein sequence ID" value="GIX81698.1"/>
    <property type="molecule type" value="Genomic_DNA"/>
</dbReference>
<gene>
    <name evidence="1" type="ORF">CEXT_673471</name>
</gene>
<keyword evidence="2" id="KW-1185">Reference proteome</keyword>